<organism evidence="1 2">
    <name type="scientific">Mucisphaera calidilacus</name>
    <dbReference type="NCBI Taxonomy" id="2527982"/>
    <lineage>
        <taxon>Bacteria</taxon>
        <taxon>Pseudomonadati</taxon>
        <taxon>Planctomycetota</taxon>
        <taxon>Phycisphaerae</taxon>
        <taxon>Phycisphaerales</taxon>
        <taxon>Phycisphaeraceae</taxon>
        <taxon>Mucisphaera</taxon>
    </lineage>
</organism>
<keyword evidence="2" id="KW-1185">Reference proteome</keyword>
<dbReference type="KEGG" id="mcad:Pan265_11690"/>
<dbReference type="EMBL" id="CP036280">
    <property type="protein sequence ID" value="QDU71320.1"/>
    <property type="molecule type" value="Genomic_DNA"/>
</dbReference>
<name>A0A518BWH0_9BACT</name>
<sequence length="206" mass="22388">MLSLPQIQRHLLDRDYDQLLIDLVRNGTLLPMPLRLRLSQSPGGCLGLALRRVVELTHGPTHLGNTIFDGLLAECVTDHDPIVLAACLSGIERARALGAVGPDQADALEQCANRLWFALAQRQQHTGLLGAEPDRTETDLALTSAFVVYLLAPVSSRAHHLDLSGLLTALEDRRPLDDRAAEELVQVALASWPRATPVARPLIQAA</sequence>
<dbReference type="AlphaFoldDB" id="A0A518BWH0"/>
<reference evidence="1 2" key="1">
    <citation type="submission" date="2019-02" db="EMBL/GenBank/DDBJ databases">
        <title>Deep-cultivation of Planctomycetes and their phenomic and genomic characterization uncovers novel biology.</title>
        <authorList>
            <person name="Wiegand S."/>
            <person name="Jogler M."/>
            <person name="Boedeker C."/>
            <person name="Pinto D."/>
            <person name="Vollmers J."/>
            <person name="Rivas-Marin E."/>
            <person name="Kohn T."/>
            <person name="Peeters S.H."/>
            <person name="Heuer A."/>
            <person name="Rast P."/>
            <person name="Oberbeckmann S."/>
            <person name="Bunk B."/>
            <person name="Jeske O."/>
            <person name="Meyerdierks A."/>
            <person name="Storesund J.E."/>
            <person name="Kallscheuer N."/>
            <person name="Luecker S."/>
            <person name="Lage O.M."/>
            <person name="Pohl T."/>
            <person name="Merkel B.J."/>
            <person name="Hornburger P."/>
            <person name="Mueller R.-W."/>
            <person name="Bruemmer F."/>
            <person name="Labrenz M."/>
            <person name="Spormann A.M."/>
            <person name="Op den Camp H."/>
            <person name="Overmann J."/>
            <person name="Amann R."/>
            <person name="Jetten M.S.M."/>
            <person name="Mascher T."/>
            <person name="Medema M.H."/>
            <person name="Devos D.P."/>
            <person name="Kaster A.-K."/>
            <person name="Ovreas L."/>
            <person name="Rohde M."/>
            <person name="Galperin M.Y."/>
            <person name="Jogler C."/>
        </authorList>
    </citation>
    <scope>NUCLEOTIDE SEQUENCE [LARGE SCALE GENOMIC DNA]</scope>
    <source>
        <strain evidence="1 2">Pan265</strain>
    </source>
</reference>
<evidence type="ECO:0000313" key="1">
    <source>
        <dbReference type="EMBL" id="QDU71320.1"/>
    </source>
</evidence>
<dbReference type="RefSeq" id="WP_145445474.1">
    <property type="nucleotide sequence ID" value="NZ_CP036280.1"/>
</dbReference>
<accession>A0A518BWH0</accession>
<dbReference type="Proteomes" id="UP000320386">
    <property type="component" value="Chromosome"/>
</dbReference>
<gene>
    <name evidence="1" type="ORF">Pan265_11690</name>
</gene>
<protein>
    <submittedName>
        <fullName evidence="1">Uncharacterized protein</fullName>
    </submittedName>
</protein>
<evidence type="ECO:0000313" key="2">
    <source>
        <dbReference type="Proteomes" id="UP000320386"/>
    </source>
</evidence>
<proteinExistence type="predicted"/>